<reference evidence="1" key="2">
    <citation type="journal article" date="2015" name="Data Brief">
        <title>Shoot transcriptome of the giant reed, Arundo donax.</title>
        <authorList>
            <person name="Barrero R.A."/>
            <person name="Guerrero F.D."/>
            <person name="Moolhuijzen P."/>
            <person name="Goolsby J.A."/>
            <person name="Tidwell J."/>
            <person name="Bellgard S.E."/>
            <person name="Bellgard M.I."/>
        </authorList>
    </citation>
    <scope>NUCLEOTIDE SEQUENCE</scope>
    <source>
        <tissue evidence="1">Shoot tissue taken approximately 20 cm above the soil surface</tissue>
    </source>
</reference>
<dbReference type="AlphaFoldDB" id="A0A0A9BWQ7"/>
<organism evidence="1">
    <name type="scientific">Arundo donax</name>
    <name type="common">Giant reed</name>
    <name type="synonym">Donax arundinaceus</name>
    <dbReference type="NCBI Taxonomy" id="35708"/>
    <lineage>
        <taxon>Eukaryota</taxon>
        <taxon>Viridiplantae</taxon>
        <taxon>Streptophyta</taxon>
        <taxon>Embryophyta</taxon>
        <taxon>Tracheophyta</taxon>
        <taxon>Spermatophyta</taxon>
        <taxon>Magnoliopsida</taxon>
        <taxon>Liliopsida</taxon>
        <taxon>Poales</taxon>
        <taxon>Poaceae</taxon>
        <taxon>PACMAD clade</taxon>
        <taxon>Arundinoideae</taxon>
        <taxon>Arundineae</taxon>
        <taxon>Arundo</taxon>
    </lineage>
</organism>
<evidence type="ECO:0000313" key="1">
    <source>
        <dbReference type="EMBL" id="JAD63687.1"/>
    </source>
</evidence>
<protein>
    <submittedName>
        <fullName evidence="1">Uncharacterized protein</fullName>
    </submittedName>
</protein>
<accession>A0A0A9BWQ7</accession>
<dbReference type="EMBL" id="GBRH01234208">
    <property type="protein sequence ID" value="JAD63687.1"/>
    <property type="molecule type" value="Transcribed_RNA"/>
</dbReference>
<reference evidence="1" key="1">
    <citation type="submission" date="2014-09" db="EMBL/GenBank/DDBJ databases">
        <authorList>
            <person name="Magalhaes I.L.F."/>
            <person name="Oliveira U."/>
            <person name="Santos F.R."/>
            <person name="Vidigal T.H.D.A."/>
            <person name="Brescovit A.D."/>
            <person name="Santos A.J."/>
        </authorList>
    </citation>
    <scope>NUCLEOTIDE SEQUENCE</scope>
    <source>
        <tissue evidence="1">Shoot tissue taken approximately 20 cm above the soil surface</tissue>
    </source>
</reference>
<sequence length="58" mass="6735">MAENKRWSLKGSSRVVQGSRQIWLFRDVTFWGFRNGSETNELCHCPPGSRSARHKRSV</sequence>
<name>A0A0A9BWQ7_ARUDO</name>
<proteinExistence type="predicted"/>